<proteinExistence type="predicted"/>
<name>A0A6G1BT29_9ORYZ</name>
<evidence type="ECO:0000313" key="3">
    <source>
        <dbReference type="Proteomes" id="UP000479710"/>
    </source>
</evidence>
<gene>
    <name evidence="2" type="ORF">E2562_005209</name>
</gene>
<protein>
    <submittedName>
        <fullName evidence="2">Uncharacterized protein</fullName>
    </submittedName>
</protein>
<comment type="caution">
    <text evidence="2">The sequence shown here is derived from an EMBL/GenBank/DDBJ whole genome shotgun (WGS) entry which is preliminary data.</text>
</comment>
<feature type="region of interest" description="Disordered" evidence="1">
    <location>
        <begin position="1"/>
        <end position="143"/>
    </location>
</feature>
<evidence type="ECO:0000256" key="1">
    <source>
        <dbReference type="SAM" id="MobiDB-lite"/>
    </source>
</evidence>
<organism evidence="2 3">
    <name type="scientific">Oryza meyeriana var. granulata</name>
    <dbReference type="NCBI Taxonomy" id="110450"/>
    <lineage>
        <taxon>Eukaryota</taxon>
        <taxon>Viridiplantae</taxon>
        <taxon>Streptophyta</taxon>
        <taxon>Embryophyta</taxon>
        <taxon>Tracheophyta</taxon>
        <taxon>Spermatophyta</taxon>
        <taxon>Magnoliopsida</taxon>
        <taxon>Liliopsida</taxon>
        <taxon>Poales</taxon>
        <taxon>Poaceae</taxon>
        <taxon>BOP clade</taxon>
        <taxon>Oryzoideae</taxon>
        <taxon>Oryzeae</taxon>
        <taxon>Oryzinae</taxon>
        <taxon>Oryza</taxon>
        <taxon>Oryza meyeriana</taxon>
    </lineage>
</organism>
<feature type="compositionally biased region" description="Basic and acidic residues" evidence="1">
    <location>
        <begin position="28"/>
        <end position="55"/>
    </location>
</feature>
<accession>A0A6G1BT29</accession>
<dbReference type="Proteomes" id="UP000479710">
    <property type="component" value="Unassembled WGS sequence"/>
</dbReference>
<evidence type="ECO:0000313" key="2">
    <source>
        <dbReference type="EMBL" id="KAF0891140.1"/>
    </source>
</evidence>
<reference evidence="2 3" key="1">
    <citation type="submission" date="2019-11" db="EMBL/GenBank/DDBJ databases">
        <title>Whole genome sequence of Oryza granulata.</title>
        <authorList>
            <person name="Li W."/>
        </authorList>
    </citation>
    <scope>NUCLEOTIDE SEQUENCE [LARGE SCALE GENOMIC DNA]</scope>
    <source>
        <strain evidence="3">cv. Menghai</strain>
        <tissue evidence="2">Leaf</tissue>
    </source>
</reference>
<dbReference type="AlphaFoldDB" id="A0A6G1BT29"/>
<keyword evidence="3" id="KW-1185">Reference proteome</keyword>
<dbReference type="EMBL" id="SPHZ02000011">
    <property type="protein sequence ID" value="KAF0891140.1"/>
    <property type="molecule type" value="Genomic_DNA"/>
</dbReference>
<sequence>MRKRKQYMDSSSGWARTRRTSRLILSPRRGERKVELAGRHDGEGEESTRPRETAHKSTAPAAMSIQIHAMDFSGGRTRHSSPCGRACAWRSTGRPMDRAASHTRTPRSREGRTSADSPSSRQRLPPAEIPHTAPAPRACDGPLPSRRETHDCRLVDGFVGCILGFQ</sequence>